<proteinExistence type="predicted"/>
<dbReference type="STRING" id="1274631.LMTR13_05255"/>
<keyword evidence="1" id="KW-0805">Transcription regulation</keyword>
<protein>
    <submittedName>
        <fullName evidence="5">Transcriptional regulator</fullName>
    </submittedName>
</protein>
<evidence type="ECO:0000313" key="6">
    <source>
        <dbReference type="Proteomes" id="UP000092839"/>
    </source>
</evidence>
<dbReference type="CDD" id="cd00090">
    <property type="entry name" value="HTH_ARSR"/>
    <property type="match status" value="1"/>
</dbReference>
<organism evidence="5 6">
    <name type="scientific">Bradyrhizobium icense</name>
    <dbReference type="NCBI Taxonomy" id="1274631"/>
    <lineage>
        <taxon>Bacteria</taxon>
        <taxon>Pseudomonadati</taxon>
        <taxon>Pseudomonadota</taxon>
        <taxon>Alphaproteobacteria</taxon>
        <taxon>Hyphomicrobiales</taxon>
        <taxon>Nitrobacteraceae</taxon>
        <taxon>Bradyrhizobium</taxon>
    </lineage>
</organism>
<dbReference type="Proteomes" id="UP000092839">
    <property type="component" value="Chromosome"/>
</dbReference>
<dbReference type="PANTHER" id="PTHR33204">
    <property type="entry name" value="TRANSCRIPTIONAL REGULATOR, MARR FAMILY"/>
    <property type="match status" value="1"/>
</dbReference>
<dbReference type="InterPro" id="IPR036390">
    <property type="entry name" value="WH_DNA-bd_sf"/>
</dbReference>
<keyword evidence="3" id="KW-0804">Transcription</keyword>
<dbReference type="GO" id="GO:0003677">
    <property type="term" value="F:DNA binding"/>
    <property type="evidence" value="ECO:0007669"/>
    <property type="project" value="UniProtKB-KW"/>
</dbReference>
<dbReference type="Gene3D" id="1.10.10.10">
    <property type="entry name" value="Winged helix-like DNA-binding domain superfamily/Winged helix DNA-binding domain"/>
    <property type="match status" value="1"/>
</dbReference>
<dbReference type="GO" id="GO:0006355">
    <property type="term" value="P:regulation of DNA-templated transcription"/>
    <property type="evidence" value="ECO:0007669"/>
    <property type="project" value="UniProtKB-ARBA"/>
</dbReference>
<evidence type="ECO:0000259" key="4">
    <source>
        <dbReference type="PROSITE" id="PS51118"/>
    </source>
</evidence>
<evidence type="ECO:0000256" key="1">
    <source>
        <dbReference type="ARBA" id="ARBA00023015"/>
    </source>
</evidence>
<dbReference type="EMBL" id="CP016428">
    <property type="protein sequence ID" value="ANV99666.1"/>
    <property type="molecule type" value="Genomic_DNA"/>
</dbReference>
<dbReference type="InterPro" id="IPR036388">
    <property type="entry name" value="WH-like_DNA-bd_sf"/>
</dbReference>
<dbReference type="InterPro" id="IPR002577">
    <property type="entry name" value="HTH_HxlR"/>
</dbReference>
<gene>
    <name evidence="5" type="ORF">LMTR13_05255</name>
</gene>
<feature type="domain" description="HTH hxlR-type" evidence="4">
    <location>
        <begin position="18"/>
        <end position="110"/>
    </location>
</feature>
<dbReference type="Pfam" id="PF01638">
    <property type="entry name" value="HxlR"/>
    <property type="match status" value="1"/>
</dbReference>
<accession>A0A1B1UA83</accession>
<dbReference type="OrthoDB" id="8904061at2"/>
<dbReference type="SUPFAM" id="SSF46785">
    <property type="entry name" value="Winged helix' DNA-binding domain"/>
    <property type="match status" value="1"/>
</dbReference>
<dbReference type="InterPro" id="IPR011991">
    <property type="entry name" value="ArsR-like_HTH"/>
</dbReference>
<dbReference type="AlphaFoldDB" id="A0A1B1UA83"/>
<sequence length="111" mass="12373">MSRTPKPGRPVRGSRTGVPVMALLDLLGRRWTLGVLWNLSKDGSCTFRELQERCESISPTVLNSRLKELREAGLVEHSHEGYRATPTGHELYALLVPLGVWAKKWAAKLPA</sequence>
<keyword evidence="2" id="KW-0238">DNA-binding</keyword>
<name>A0A1B1UA83_9BRAD</name>
<evidence type="ECO:0000313" key="5">
    <source>
        <dbReference type="EMBL" id="ANV99666.1"/>
    </source>
</evidence>
<reference evidence="5 6" key="1">
    <citation type="submission" date="2016-07" db="EMBL/GenBank/DDBJ databases">
        <title>Complete genome sequence of Bradyrhizobium icense LMTR 13T, a potential inoculant strain isolated from lima bean (Phaseolus lunatus) in Peru.</title>
        <authorList>
            <person name="Ormeno-Orrillo E."/>
            <person name="Duran D."/>
            <person name="Rogel M.A."/>
            <person name="Rey L."/>
            <person name="Imperial J."/>
            <person name="Ruiz-Argueso T."/>
            <person name="Martinez-Romero E."/>
        </authorList>
    </citation>
    <scope>NUCLEOTIDE SEQUENCE [LARGE SCALE GENOMIC DNA]</scope>
    <source>
        <strain evidence="5 6">LMTR 13</strain>
    </source>
</reference>
<dbReference type="PROSITE" id="PS51118">
    <property type="entry name" value="HTH_HXLR"/>
    <property type="match status" value="1"/>
</dbReference>
<dbReference type="PANTHER" id="PTHR33204:SF37">
    <property type="entry name" value="HTH-TYPE TRANSCRIPTIONAL REGULATOR YODB"/>
    <property type="match status" value="1"/>
</dbReference>
<evidence type="ECO:0000256" key="2">
    <source>
        <dbReference type="ARBA" id="ARBA00023125"/>
    </source>
</evidence>
<evidence type="ECO:0000256" key="3">
    <source>
        <dbReference type="ARBA" id="ARBA00023163"/>
    </source>
</evidence>
<keyword evidence="6" id="KW-1185">Reference proteome</keyword>
<dbReference type="KEGG" id="bic:LMTR13_05255"/>